<dbReference type="EMBL" id="LT629692">
    <property type="protein sequence ID" value="SDG65464.1"/>
    <property type="molecule type" value="Genomic_DNA"/>
</dbReference>
<feature type="domain" description="D-apionate lactonase N-terminal" evidence="1">
    <location>
        <begin position="10"/>
        <end position="219"/>
    </location>
</feature>
<name>A0A1G7W0A7_9MICO</name>
<dbReference type="InterPro" id="IPR058788">
    <property type="entry name" value="ApnL_N"/>
</dbReference>
<evidence type="ECO:0000313" key="3">
    <source>
        <dbReference type="EMBL" id="SDG65464.1"/>
    </source>
</evidence>
<evidence type="ECO:0000259" key="1">
    <source>
        <dbReference type="Pfam" id="PF25837"/>
    </source>
</evidence>
<dbReference type="Pfam" id="PF25837">
    <property type="entry name" value="Apionate_lact_N"/>
    <property type="match status" value="1"/>
</dbReference>
<reference evidence="3 4" key="1">
    <citation type="submission" date="2016-10" db="EMBL/GenBank/DDBJ databases">
        <authorList>
            <person name="de Groot N.N."/>
        </authorList>
    </citation>
    <scope>NUCLEOTIDE SEQUENCE [LARGE SCALE GENOMIC DNA]</scope>
    <source>
        <strain evidence="3 4">DSM 23142</strain>
    </source>
</reference>
<feature type="domain" description="D-apionate lactonase TIM barrel" evidence="2">
    <location>
        <begin position="267"/>
        <end position="518"/>
    </location>
</feature>
<gene>
    <name evidence="3" type="ORF">SAMN04489810_0907</name>
</gene>
<evidence type="ECO:0000313" key="4">
    <source>
        <dbReference type="Proteomes" id="UP000199009"/>
    </source>
</evidence>
<dbReference type="AlphaFoldDB" id="A0A1G7W0A7"/>
<dbReference type="InterPro" id="IPR058787">
    <property type="entry name" value="ApnL_M"/>
</dbReference>
<protein>
    <submittedName>
        <fullName evidence="3">Uncharacterized protein</fullName>
    </submittedName>
</protein>
<dbReference type="Proteomes" id="UP000199009">
    <property type="component" value="Chromosome I"/>
</dbReference>
<dbReference type="OrthoDB" id="931854at2"/>
<dbReference type="Pfam" id="PF25838">
    <property type="entry name" value="Apionate_lact_M"/>
    <property type="match status" value="1"/>
</dbReference>
<accession>A0A1G7W0A7</accession>
<dbReference type="RefSeq" id="WP_091487023.1">
    <property type="nucleotide sequence ID" value="NZ_LT629692.1"/>
</dbReference>
<organism evidence="3 4">
    <name type="scientific">Microbacterium pygmaeum</name>
    <dbReference type="NCBI Taxonomy" id="370764"/>
    <lineage>
        <taxon>Bacteria</taxon>
        <taxon>Bacillati</taxon>
        <taxon>Actinomycetota</taxon>
        <taxon>Actinomycetes</taxon>
        <taxon>Micrococcales</taxon>
        <taxon>Microbacteriaceae</taxon>
        <taxon>Microbacterium</taxon>
    </lineage>
</organism>
<sequence length="579" mass="61698">MTGVAPSWSSPSRTWRSGAWSLRLRDDELADIAFEGRTLLRSIRAVVRDHDWGTAALIVDLVRETEATLTLHVRSDGLGSSFRGVVRVEARADRLDVICDLESEGDFDTNRTGLVVLHPPHLAGAPLRATHADGETEETAFPEAISPHQPVFDIAALAWLDDGFEVSLVFDGDVFEMEDQRNWSDASFKTYSRPLGLPFPYRVAAVERVRQTISVRARRTSGAVQVPASAGRIVLSEGGRFPAIAVGASTAPDPAPAAPAGAGPISNELLVELDLRSSNWRAALDRAAASALPLDVRVVLPADDAARILDELVALLADARVRRIAAFDPVLHVSDVATVAALRSALATAGVDALVMGGTRSHFTELNREQERVPRDVDGIAFASTPLFHTVGAEQLIESVRMQRRIARQAVDIAEGRPVFVGPVTLRARFNNVATAPERAPTRTDLAEGYGAQFTGADDERQRSPELAAWTIASAAAFAVPGVAGITFFEEWGQRGVRDAQGADLPVAAALRALSSLVGGALLSGDSPDGMIWAVGSRSGDSTTVLVANLGEAPRTVTVQAGSETAEVEVAARSFVTRR</sequence>
<evidence type="ECO:0000259" key="2">
    <source>
        <dbReference type="Pfam" id="PF25838"/>
    </source>
</evidence>
<dbReference type="STRING" id="370764.SAMN04489810_0907"/>
<keyword evidence="4" id="KW-1185">Reference proteome</keyword>
<proteinExistence type="predicted"/>